<protein>
    <submittedName>
        <fullName evidence="1">Uncharacterized protein</fullName>
    </submittedName>
</protein>
<dbReference type="Proteomes" id="UP001497700">
    <property type="component" value="Unassembled WGS sequence"/>
</dbReference>
<dbReference type="EMBL" id="MU393544">
    <property type="protein sequence ID" value="KAI4861716.1"/>
    <property type="molecule type" value="Genomic_DNA"/>
</dbReference>
<gene>
    <name evidence="1" type="ORF">F4820DRAFT_432706</name>
</gene>
<keyword evidence="2" id="KW-1185">Reference proteome</keyword>
<accession>A0ACB9YRI1</accession>
<reference evidence="1 2" key="1">
    <citation type="journal article" date="2022" name="New Phytol.">
        <title>Ecological generalism drives hyperdiversity of secondary metabolite gene clusters in xylarialean endophytes.</title>
        <authorList>
            <person name="Franco M.E.E."/>
            <person name="Wisecaver J.H."/>
            <person name="Arnold A.E."/>
            <person name="Ju Y.M."/>
            <person name="Slot J.C."/>
            <person name="Ahrendt S."/>
            <person name="Moore L.P."/>
            <person name="Eastman K.E."/>
            <person name="Scott K."/>
            <person name="Konkel Z."/>
            <person name="Mondo S.J."/>
            <person name="Kuo A."/>
            <person name="Hayes R.D."/>
            <person name="Haridas S."/>
            <person name="Andreopoulos B."/>
            <person name="Riley R."/>
            <person name="LaButti K."/>
            <person name="Pangilinan J."/>
            <person name="Lipzen A."/>
            <person name="Amirebrahimi M."/>
            <person name="Yan J."/>
            <person name="Adam C."/>
            <person name="Keymanesh K."/>
            <person name="Ng V."/>
            <person name="Louie K."/>
            <person name="Northen T."/>
            <person name="Drula E."/>
            <person name="Henrissat B."/>
            <person name="Hsieh H.M."/>
            <person name="Youens-Clark K."/>
            <person name="Lutzoni F."/>
            <person name="Miadlikowska J."/>
            <person name="Eastwood D.C."/>
            <person name="Hamelin R.C."/>
            <person name="Grigoriev I.V."/>
            <person name="U'Ren J.M."/>
        </authorList>
    </citation>
    <scope>NUCLEOTIDE SEQUENCE [LARGE SCALE GENOMIC DNA]</scope>
    <source>
        <strain evidence="1 2">CBS 119005</strain>
    </source>
</reference>
<organism evidence="1 2">
    <name type="scientific">Hypoxylon rubiginosum</name>
    <dbReference type="NCBI Taxonomy" id="110542"/>
    <lineage>
        <taxon>Eukaryota</taxon>
        <taxon>Fungi</taxon>
        <taxon>Dikarya</taxon>
        <taxon>Ascomycota</taxon>
        <taxon>Pezizomycotina</taxon>
        <taxon>Sordariomycetes</taxon>
        <taxon>Xylariomycetidae</taxon>
        <taxon>Xylariales</taxon>
        <taxon>Hypoxylaceae</taxon>
        <taxon>Hypoxylon</taxon>
    </lineage>
</organism>
<proteinExistence type="predicted"/>
<evidence type="ECO:0000313" key="1">
    <source>
        <dbReference type="EMBL" id="KAI4861716.1"/>
    </source>
</evidence>
<name>A0ACB9YRI1_9PEZI</name>
<evidence type="ECO:0000313" key="2">
    <source>
        <dbReference type="Proteomes" id="UP001497700"/>
    </source>
</evidence>
<sequence>MASGSPTVGPSAAYLRGASPVPDHSLSRLSSQDRLNEILEIARERADTIGSHTSGRSPRMSFQRLPERDENGGPNETTSIVTARDSPTNYQSTRMSPNPRNRRPAEQQPEADHPATNGNGNGTSGDAAEEKHWLKYYFGTLWSIELENKGSVARDHLALERTFLAWLRTSLSFASIGIAITQLFRLNTSIGVDDAQFQTIRHIGKPLGATFLGISIIILLLGYRRYHQGQQWVIKGKFPASRGTIVIVSVIACALIVVSLFVVLFIQPTGVGSS</sequence>
<comment type="caution">
    <text evidence="1">The sequence shown here is derived from an EMBL/GenBank/DDBJ whole genome shotgun (WGS) entry which is preliminary data.</text>
</comment>